<comment type="caution">
    <text evidence="12">The sequence shown here is derived from an EMBL/GenBank/DDBJ whole genome shotgun (WGS) entry which is preliminary data.</text>
</comment>
<keyword evidence="2" id="KW-0479">Metal-binding</keyword>
<proteinExistence type="predicted"/>
<keyword evidence="4" id="KW-0378">Hydrolase</keyword>
<dbReference type="GO" id="GO:0004519">
    <property type="term" value="F:endonuclease activity"/>
    <property type="evidence" value="ECO:0007669"/>
    <property type="project" value="UniProtKB-KW"/>
</dbReference>
<dbReference type="Proteomes" id="UP000288805">
    <property type="component" value="Unassembled WGS sequence"/>
</dbReference>
<evidence type="ECO:0000256" key="7">
    <source>
        <dbReference type="ARBA" id="ARBA00022918"/>
    </source>
</evidence>
<evidence type="ECO:0000313" key="13">
    <source>
        <dbReference type="Proteomes" id="UP000288805"/>
    </source>
</evidence>
<dbReference type="GO" id="GO:0006508">
    <property type="term" value="P:proteolysis"/>
    <property type="evidence" value="ECO:0007669"/>
    <property type="project" value="UniProtKB-KW"/>
</dbReference>
<reference evidence="12 13" key="1">
    <citation type="journal article" date="2018" name="PLoS Genet.">
        <title>Population sequencing reveals clonal diversity and ancestral inbreeding in the grapevine cultivar Chardonnay.</title>
        <authorList>
            <person name="Roach M.J."/>
            <person name="Johnson D.L."/>
            <person name="Bohlmann J."/>
            <person name="van Vuuren H.J."/>
            <person name="Jones S.J."/>
            <person name="Pretorius I.S."/>
            <person name="Schmidt S.A."/>
            <person name="Borneman A.R."/>
        </authorList>
    </citation>
    <scope>NUCLEOTIDE SEQUENCE [LARGE SCALE GENOMIC DNA]</scope>
    <source>
        <strain evidence="13">cv. Chardonnay</strain>
        <tissue evidence="12">Leaf</tissue>
    </source>
</reference>
<accession>A0A438G417</accession>
<dbReference type="GO" id="GO:0046872">
    <property type="term" value="F:metal ion binding"/>
    <property type="evidence" value="ECO:0007669"/>
    <property type="project" value="UniProtKB-KW"/>
</dbReference>
<evidence type="ECO:0000256" key="6">
    <source>
        <dbReference type="ARBA" id="ARBA00022908"/>
    </source>
</evidence>
<evidence type="ECO:0000256" key="1">
    <source>
        <dbReference type="ARBA" id="ARBA00022722"/>
    </source>
</evidence>
<dbReference type="Gene3D" id="3.30.420.10">
    <property type="entry name" value="Ribonuclease H-like superfamily/Ribonuclease H"/>
    <property type="match status" value="1"/>
</dbReference>
<dbReference type="GO" id="GO:0006310">
    <property type="term" value="P:DNA recombination"/>
    <property type="evidence" value="ECO:0007669"/>
    <property type="project" value="UniProtKB-KW"/>
</dbReference>
<evidence type="ECO:0000256" key="9">
    <source>
        <dbReference type="ARBA" id="ARBA00023172"/>
    </source>
</evidence>
<dbReference type="InterPro" id="IPR025724">
    <property type="entry name" value="GAG-pre-integrase_dom"/>
</dbReference>
<evidence type="ECO:0000256" key="5">
    <source>
        <dbReference type="ARBA" id="ARBA00022842"/>
    </source>
</evidence>
<dbReference type="GO" id="GO:0008233">
    <property type="term" value="F:peptidase activity"/>
    <property type="evidence" value="ECO:0007669"/>
    <property type="project" value="UniProtKB-KW"/>
</dbReference>
<sequence>MKRDCPEKKKRGSVSENKEGSSKSANVVTEEDSESGDGDMLSVSSSSDHLTDSWILDSTCSYHMTPNKDWFNTYRSVNSGSILMGSDVSCGVATVESESDNIVLWHMRLGHMGERGMMELHKRNLLKGIKTSEVENQTGIKIKCLRSDNGTEYTDSKFTELCEQHGIKRHFTIRLEKKFWAEVVNMECYLFNKSPIATLDGKITEEVWTGGPVDYSGLRVFVCSTYVHIPNEERSKLDVKSRQWKSSLEDQQHHSIAIDRPRRAIKPLISQELLIHVDGTLALPLRFALIDSQTPNIKHLAWKKTDQRLLSLFLSSLTEEAMAEVVGLSTSHETWNAIGNRICLGVQVSPPPKWLKRHYPSFPIWSLRLKALSFSRNPLTITVHPQQFSQPPITVNLTQLSEISLAINPVATHLPTVAMAVPTPGRAVVCHAARSAARKGTMLISATSGMHGVENLLAPQPTLRRPLRPPALLMGPSPVNGT</sequence>
<keyword evidence="6" id="KW-0229">DNA integration</keyword>
<dbReference type="GO" id="GO:0003676">
    <property type="term" value="F:nucleic acid binding"/>
    <property type="evidence" value="ECO:0007669"/>
    <property type="project" value="InterPro"/>
</dbReference>
<evidence type="ECO:0000256" key="8">
    <source>
        <dbReference type="ARBA" id="ARBA00022932"/>
    </source>
</evidence>
<dbReference type="GO" id="GO:0015074">
    <property type="term" value="P:DNA integration"/>
    <property type="evidence" value="ECO:0007669"/>
    <property type="project" value="UniProtKB-KW"/>
</dbReference>
<dbReference type="GO" id="GO:0003887">
    <property type="term" value="F:DNA-directed DNA polymerase activity"/>
    <property type="evidence" value="ECO:0007669"/>
    <property type="project" value="UniProtKB-KW"/>
</dbReference>
<keyword evidence="1" id="KW-0540">Nuclease</keyword>
<dbReference type="PANTHER" id="PTHR42648:SF11">
    <property type="entry name" value="TRANSPOSON TY4-P GAG-POL POLYPROTEIN"/>
    <property type="match status" value="1"/>
</dbReference>
<protein>
    <submittedName>
        <fullName evidence="12">Retrovirus-related Pol polyprotein from transposon TNT 1-94</fullName>
    </submittedName>
</protein>
<dbReference type="SUPFAM" id="SSF53098">
    <property type="entry name" value="Ribonuclease H-like"/>
    <property type="match status" value="1"/>
</dbReference>
<keyword evidence="9" id="KW-0233">DNA recombination</keyword>
<dbReference type="GO" id="GO:0005524">
    <property type="term" value="F:ATP binding"/>
    <property type="evidence" value="ECO:0007669"/>
    <property type="project" value="UniProtKB-KW"/>
</dbReference>
<evidence type="ECO:0000259" key="11">
    <source>
        <dbReference type="Pfam" id="PF13976"/>
    </source>
</evidence>
<evidence type="ECO:0000313" key="12">
    <source>
        <dbReference type="EMBL" id="RVW66945.1"/>
    </source>
</evidence>
<evidence type="ECO:0000256" key="4">
    <source>
        <dbReference type="ARBA" id="ARBA00022801"/>
    </source>
</evidence>
<keyword evidence="8" id="KW-0239">DNA-directed DNA polymerase</keyword>
<gene>
    <name evidence="12" type="primary">POLX_3815</name>
    <name evidence="12" type="ORF">CK203_064754</name>
</gene>
<keyword evidence="5" id="KW-0460">Magnesium</keyword>
<keyword evidence="8" id="KW-0548">Nucleotidyltransferase</keyword>
<feature type="domain" description="GAG-pre-integrase" evidence="11">
    <location>
        <begin position="85"/>
        <end position="133"/>
    </location>
</feature>
<dbReference type="InterPro" id="IPR012337">
    <property type="entry name" value="RNaseH-like_sf"/>
</dbReference>
<dbReference type="InterPro" id="IPR036397">
    <property type="entry name" value="RNaseH_sf"/>
</dbReference>
<dbReference type="PANTHER" id="PTHR42648">
    <property type="entry name" value="TRANSPOSASE, PUTATIVE-RELATED"/>
    <property type="match status" value="1"/>
</dbReference>
<evidence type="ECO:0000256" key="2">
    <source>
        <dbReference type="ARBA" id="ARBA00022723"/>
    </source>
</evidence>
<dbReference type="Pfam" id="PF13976">
    <property type="entry name" value="gag_pre-integrs"/>
    <property type="match status" value="1"/>
</dbReference>
<name>A0A438G417_VITVI</name>
<feature type="region of interest" description="Disordered" evidence="10">
    <location>
        <begin position="1"/>
        <end position="46"/>
    </location>
</feature>
<dbReference type="AlphaFoldDB" id="A0A438G417"/>
<organism evidence="12 13">
    <name type="scientific">Vitis vinifera</name>
    <name type="common">Grape</name>
    <dbReference type="NCBI Taxonomy" id="29760"/>
    <lineage>
        <taxon>Eukaryota</taxon>
        <taxon>Viridiplantae</taxon>
        <taxon>Streptophyta</taxon>
        <taxon>Embryophyta</taxon>
        <taxon>Tracheophyta</taxon>
        <taxon>Spermatophyta</taxon>
        <taxon>Magnoliopsida</taxon>
        <taxon>eudicotyledons</taxon>
        <taxon>Gunneridae</taxon>
        <taxon>Pentapetalae</taxon>
        <taxon>rosids</taxon>
        <taxon>Vitales</taxon>
        <taxon>Vitaceae</taxon>
        <taxon>Viteae</taxon>
        <taxon>Vitis</taxon>
    </lineage>
</organism>
<keyword evidence="8" id="KW-0808">Transferase</keyword>
<keyword evidence="3" id="KW-0255">Endonuclease</keyword>
<keyword evidence="7" id="KW-0695">RNA-directed DNA polymerase</keyword>
<dbReference type="GO" id="GO:0003964">
    <property type="term" value="F:RNA-directed DNA polymerase activity"/>
    <property type="evidence" value="ECO:0007669"/>
    <property type="project" value="UniProtKB-KW"/>
</dbReference>
<evidence type="ECO:0000256" key="3">
    <source>
        <dbReference type="ARBA" id="ARBA00022759"/>
    </source>
</evidence>
<evidence type="ECO:0000256" key="10">
    <source>
        <dbReference type="SAM" id="MobiDB-lite"/>
    </source>
</evidence>
<dbReference type="EMBL" id="QGNW01000613">
    <property type="protein sequence ID" value="RVW66945.1"/>
    <property type="molecule type" value="Genomic_DNA"/>
</dbReference>
<dbReference type="InterPro" id="IPR039537">
    <property type="entry name" value="Retrotran_Ty1/copia-like"/>
</dbReference>